<evidence type="ECO:0000313" key="2">
    <source>
        <dbReference type="EMBL" id="CAA9373688.1"/>
    </source>
</evidence>
<gene>
    <name evidence="2" type="ORF">AVDCRST_MAG75-327</name>
</gene>
<feature type="compositionally biased region" description="Gly residues" evidence="1">
    <location>
        <begin position="57"/>
        <end position="67"/>
    </location>
</feature>
<name>A0A6J4N1E0_9ACTN</name>
<reference evidence="2" key="1">
    <citation type="submission" date="2020-02" db="EMBL/GenBank/DDBJ databases">
        <authorList>
            <person name="Meier V. D."/>
        </authorList>
    </citation>
    <scope>NUCLEOTIDE SEQUENCE</scope>
    <source>
        <strain evidence="2">AVDCRST_MAG75</strain>
    </source>
</reference>
<feature type="region of interest" description="Disordered" evidence="1">
    <location>
        <begin position="42"/>
        <end position="83"/>
    </location>
</feature>
<dbReference type="AlphaFoldDB" id="A0A6J4N1E0"/>
<proteinExistence type="predicted"/>
<feature type="compositionally biased region" description="Basic and acidic residues" evidence="1">
    <location>
        <begin position="47"/>
        <end position="56"/>
    </location>
</feature>
<evidence type="ECO:0000256" key="1">
    <source>
        <dbReference type="SAM" id="MobiDB-lite"/>
    </source>
</evidence>
<dbReference type="EMBL" id="CADCUO010000021">
    <property type="protein sequence ID" value="CAA9373688.1"/>
    <property type="molecule type" value="Genomic_DNA"/>
</dbReference>
<feature type="non-terminal residue" evidence="2">
    <location>
        <position position="103"/>
    </location>
</feature>
<accession>A0A6J4N1E0</accession>
<sequence>GLVFDLRYATQRQHTPLRAAALDRGRRPSRVLLPPPERQRLRRRVGPRTDWRRPDGGGRVCPGGRGGGQHRQRGLLRPDHVGHDDRADRRLVRCSLRRASIGV</sequence>
<organism evidence="2">
    <name type="scientific">uncultured Propionibacteriaceae bacterium</name>
    <dbReference type="NCBI Taxonomy" id="257457"/>
    <lineage>
        <taxon>Bacteria</taxon>
        <taxon>Bacillati</taxon>
        <taxon>Actinomycetota</taxon>
        <taxon>Actinomycetes</taxon>
        <taxon>Propionibacteriales</taxon>
        <taxon>Propionibacteriaceae</taxon>
        <taxon>environmental samples</taxon>
    </lineage>
</organism>
<feature type="non-terminal residue" evidence="2">
    <location>
        <position position="1"/>
    </location>
</feature>
<protein>
    <submittedName>
        <fullName evidence="2">Uncharacterized protein</fullName>
    </submittedName>
</protein>